<evidence type="ECO:0000256" key="1">
    <source>
        <dbReference type="SAM" id="MobiDB-lite"/>
    </source>
</evidence>
<protein>
    <submittedName>
        <fullName evidence="2">Peptide synthetase, putative</fullName>
    </submittedName>
</protein>
<comment type="caution">
    <text evidence="2">The sequence shown here is derived from an EMBL/GenBank/DDBJ whole genome shotgun (WGS) entry which is preliminary data.</text>
</comment>
<accession>A0A916LA63</accession>
<dbReference type="EMBL" id="CSBK01000671">
    <property type="protein sequence ID" value="COX73684.1"/>
    <property type="molecule type" value="Genomic_DNA"/>
</dbReference>
<organism evidence="2 3">
    <name type="scientific">Mycobacterium tuberculosis</name>
    <dbReference type="NCBI Taxonomy" id="1773"/>
    <lineage>
        <taxon>Bacteria</taxon>
        <taxon>Bacillati</taxon>
        <taxon>Actinomycetota</taxon>
        <taxon>Actinomycetes</taxon>
        <taxon>Mycobacteriales</taxon>
        <taxon>Mycobacteriaceae</taxon>
        <taxon>Mycobacterium</taxon>
        <taxon>Mycobacterium tuberculosis complex</taxon>
    </lineage>
</organism>
<dbReference type="Proteomes" id="UP000039021">
    <property type="component" value="Unassembled WGS sequence"/>
</dbReference>
<dbReference type="SUPFAM" id="SSF52777">
    <property type="entry name" value="CoA-dependent acyltransferases"/>
    <property type="match status" value="1"/>
</dbReference>
<dbReference type="Gene3D" id="3.30.559.10">
    <property type="entry name" value="Chloramphenicol acetyltransferase-like domain"/>
    <property type="match status" value="1"/>
</dbReference>
<dbReference type="InterPro" id="IPR023213">
    <property type="entry name" value="CAT-like_dom_sf"/>
</dbReference>
<reference evidence="3" key="1">
    <citation type="submission" date="2015-03" db="EMBL/GenBank/DDBJ databases">
        <authorList>
            <consortium name="Pathogen Informatics"/>
        </authorList>
    </citation>
    <scope>NUCLEOTIDE SEQUENCE [LARGE SCALE GENOMIC DNA]</scope>
    <source>
        <strain evidence="3">N09902308</strain>
    </source>
</reference>
<name>A0A916LA63_MYCTX</name>
<sequence length="172" mass="19121">MHRVRLSRSQRNLYNGVRQDNNPALYLIGKSYRFRRLELARFLAALHATVLDNPVQLCVLENSGADYPDLVPRLRFGDIVRVGSADEHLQSTWCSGILGKPLVRHTVHTDPNGYVTGLDVHTHHILLDGGATGTIEADLARYLTTDPAGETPRPRASCTNRQRSAATRLMPS</sequence>
<gene>
    <name evidence="2" type="ORF">ERS007739_01663</name>
</gene>
<feature type="region of interest" description="Disordered" evidence="1">
    <location>
        <begin position="146"/>
        <end position="172"/>
    </location>
</feature>
<evidence type="ECO:0000313" key="3">
    <source>
        <dbReference type="Proteomes" id="UP000039021"/>
    </source>
</evidence>
<dbReference type="AlphaFoldDB" id="A0A916LA63"/>
<proteinExistence type="predicted"/>
<evidence type="ECO:0000313" key="2">
    <source>
        <dbReference type="EMBL" id="COX73684.1"/>
    </source>
</evidence>